<keyword evidence="6 12" id="KW-0378">Hydrolase</keyword>
<dbReference type="Gene3D" id="3.40.50.720">
    <property type="entry name" value="NAD(P)-binding Rossmann-like Domain"/>
    <property type="match status" value="1"/>
</dbReference>
<evidence type="ECO:0000256" key="11">
    <source>
        <dbReference type="ARBA" id="ARBA00023268"/>
    </source>
</evidence>
<evidence type="ECO:0000256" key="4">
    <source>
        <dbReference type="ARBA" id="ARBA00022605"/>
    </source>
</evidence>
<comment type="subunit">
    <text evidence="2 12">Homodimer.</text>
</comment>
<feature type="domain" description="Tetrahydrofolate dehydrogenase/cyclohydrolase NAD(P)-binding" evidence="14">
    <location>
        <begin position="138"/>
        <end position="289"/>
    </location>
</feature>
<dbReference type="HAMAP" id="MF_01576">
    <property type="entry name" value="THF_DHG_CYH"/>
    <property type="match status" value="1"/>
</dbReference>
<dbReference type="GO" id="GO:0035999">
    <property type="term" value="P:tetrahydrofolate interconversion"/>
    <property type="evidence" value="ECO:0007669"/>
    <property type="project" value="UniProtKB-UniRule"/>
</dbReference>
<dbReference type="GO" id="GO:0000105">
    <property type="term" value="P:L-histidine biosynthetic process"/>
    <property type="evidence" value="ECO:0007669"/>
    <property type="project" value="UniProtKB-KW"/>
</dbReference>
<dbReference type="FunFam" id="3.40.50.10860:FF:000005">
    <property type="entry name" value="C-1-tetrahydrofolate synthase, cytoplasmic, putative"/>
    <property type="match status" value="1"/>
</dbReference>
<comment type="pathway">
    <text evidence="1 12">One-carbon metabolism; tetrahydrofolate interconversion.</text>
</comment>
<dbReference type="SUPFAM" id="SSF51735">
    <property type="entry name" value="NAD(P)-binding Rossmann-fold domains"/>
    <property type="match status" value="1"/>
</dbReference>
<reference evidence="15 16" key="1">
    <citation type="submission" date="2018-05" db="EMBL/GenBank/DDBJ databases">
        <title>Genomic Encyclopedia of Archaeal and Bacterial Type Strains, Phase II (KMG-II): from individual species to whole genera.</title>
        <authorList>
            <person name="Goeker M."/>
        </authorList>
    </citation>
    <scope>NUCLEOTIDE SEQUENCE [LARGE SCALE GENOMIC DNA]</scope>
    <source>
        <strain evidence="15 16">DSM 19975</strain>
    </source>
</reference>
<comment type="caution">
    <text evidence="12">Lacks conserved residue(s) required for the propagation of feature annotation.</text>
</comment>
<dbReference type="InterPro" id="IPR000672">
    <property type="entry name" value="THF_DH/CycHdrlase"/>
</dbReference>
<keyword evidence="3 12" id="KW-0554">One-carbon metabolism</keyword>
<evidence type="ECO:0000256" key="8">
    <source>
        <dbReference type="ARBA" id="ARBA00023002"/>
    </source>
</evidence>
<dbReference type="InterPro" id="IPR020630">
    <property type="entry name" value="THF_DH/CycHdrlase_cat_dom"/>
</dbReference>
<feature type="domain" description="Tetrahydrofolate dehydrogenase/cyclohydrolase catalytic" evidence="13">
    <location>
        <begin position="4"/>
        <end position="119"/>
    </location>
</feature>
<dbReference type="EC" id="1.5.1.5" evidence="12"/>
<name>A0A316HE96_9SPHI</name>
<dbReference type="UniPathway" id="UPA00193"/>
<dbReference type="RefSeq" id="WP_109607166.1">
    <property type="nucleotide sequence ID" value="NZ_QGHA01000002.1"/>
</dbReference>
<evidence type="ECO:0000256" key="7">
    <source>
        <dbReference type="ARBA" id="ARBA00022857"/>
    </source>
</evidence>
<dbReference type="GO" id="GO:0005829">
    <property type="term" value="C:cytosol"/>
    <property type="evidence" value="ECO:0007669"/>
    <property type="project" value="TreeGrafter"/>
</dbReference>
<dbReference type="GO" id="GO:0004477">
    <property type="term" value="F:methenyltetrahydrofolate cyclohydrolase activity"/>
    <property type="evidence" value="ECO:0007669"/>
    <property type="project" value="UniProtKB-UniRule"/>
</dbReference>
<dbReference type="InterPro" id="IPR020631">
    <property type="entry name" value="THF_DH/CycHdrlase_NAD-bd_dom"/>
</dbReference>
<dbReference type="PROSITE" id="PS00766">
    <property type="entry name" value="THF_DHG_CYH_1"/>
    <property type="match status" value="1"/>
</dbReference>
<dbReference type="GO" id="GO:0004488">
    <property type="term" value="F:methylenetetrahydrofolate dehydrogenase (NADP+) activity"/>
    <property type="evidence" value="ECO:0007669"/>
    <property type="project" value="UniProtKB-UniRule"/>
</dbReference>
<evidence type="ECO:0000259" key="13">
    <source>
        <dbReference type="Pfam" id="PF00763"/>
    </source>
</evidence>
<comment type="function">
    <text evidence="12">Catalyzes the oxidation of 5,10-methylenetetrahydrofolate to 5,10-methenyltetrahydrofolate and then the hydrolysis of 5,10-methenyltetrahydrofolate to 10-formyltetrahydrofolate.</text>
</comment>
<keyword evidence="5 12" id="KW-0658">Purine biosynthesis</keyword>
<comment type="caution">
    <text evidence="15">The sequence shown here is derived from an EMBL/GenBank/DDBJ whole genome shotgun (WGS) entry which is preliminary data.</text>
</comment>
<keyword evidence="11 12" id="KW-0511">Multifunctional enzyme</keyword>
<evidence type="ECO:0000256" key="3">
    <source>
        <dbReference type="ARBA" id="ARBA00022563"/>
    </source>
</evidence>
<dbReference type="SUPFAM" id="SSF53223">
    <property type="entry name" value="Aminoacid dehydrogenase-like, N-terminal domain"/>
    <property type="match status" value="1"/>
</dbReference>
<dbReference type="Pfam" id="PF02882">
    <property type="entry name" value="THF_DHG_CYH_C"/>
    <property type="match status" value="1"/>
</dbReference>
<evidence type="ECO:0000256" key="9">
    <source>
        <dbReference type="ARBA" id="ARBA00023102"/>
    </source>
</evidence>
<organism evidence="15 16">
    <name type="scientific">Mucilaginibacter oryzae</name>
    <dbReference type="NCBI Taxonomy" id="468058"/>
    <lineage>
        <taxon>Bacteria</taxon>
        <taxon>Pseudomonadati</taxon>
        <taxon>Bacteroidota</taxon>
        <taxon>Sphingobacteriia</taxon>
        <taxon>Sphingobacteriales</taxon>
        <taxon>Sphingobacteriaceae</taxon>
        <taxon>Mucilaginibacter</taxon>
    </lineage>
</organism>
<evidence type="ECO:0000256" key="5">
    <source>
        <dbReference type="ARBA" id="ARBA00022755"/>
    </source>
</evidence>
<evidence type="ECO:0000256" key="1">
    <source>
        <dbReference type="ARBA" id="ARBA00004777"/>
    </source>
</evidence>
<proteinExistence type="inferred from homology"/>
<comment type="catalytic activity">
    <reaction evidence="12">
        <text>(6R)-5,10-methylene-5,6,7,8-tetrahydrofolate + NADP(+) = (6R)-5,10-methenyltetrahydrofolate + NADPH</text>
        <dbReference type="Rhea" id="RHEA:22812"/>
        <dbReference type="ChEBI" id="CHEBI:15636"/>
        <dbReference type="ChEBI" id="CHEBI:57455"/>
        <dbReference type="ChEBI" id="CHEBI:57783"/>
        <dbReference type="ChEBI" id="CHEBI:58349"/>
        <dbReference type="EC" id="1.5.1.5"/>
    </reaction>
</comment>
<dbReference type="PANTHER" id="PTHR48099:SF5">
    <property type="entry name" value="C-1-TETRAHYDROFOLATE SYNTHASE, CYTOPLASMIC"/>
    <property type="match status" value="1"/>
</dbReference>
<evidence type="ECO:0000256" key="6">
    <source>
        <dbReference type="ARBA" id="ARBA00022801"/>
    </source>
</evidence>
<keyword evidence="10 12" id="KW-0486">Methionine biosynthesis</keyword>
<dbReference type="GO" id="GO:0009086">
    <property type="term" value="P:methionine biosynthetic process"/>
    <property type="evidence" value="ECO:0007669"/>
    <property type="project" value="UniProtKB-KW"/>
</dbReference>
<accession>A0A316HE96</accession>
<dbReference type="EMBL" id="QGHA01000002">
    <property type="protein sequence ID" value="PWK78908.1"/>
    <property type="molecule type" value="Genomic_DNA"/>
</dbReference>
<keyword evidence="8 12" id="KW-0560">Oxidoreductase</keyword>
<keyword evidence="9 12" id="KW-0368">Histidine biosynthesis</keyword>
<dbReference type="PANTHER" id="PTHR48099">
    <property type="entry name" value="C-1-TETRAHYDROFOLATE SYNTHASE, CYTOPLASMIC-RELATED"/>
    <property type="match status" value="1"/>
</dbReference>
<dbReference type="GO" id="GO:0006164">
    <property type="term" value="P:purine nucleotide biosynthetic process"/>
    <property type="evidence" value="ECO:0007669"/>
    <property type="project" value="UniProtKB-KW"/>
</dbReference>
<dbReference type="CDD" id="cd01080">
    <property type="entry name" value="NAD_bind_m-THF_DH_Cyclohyd"/>
    <property type="match status" value="1"/>
</dbReference>
<evidence type="ECO:0000313" key="16">
    <source>
        <dbReference type="Proteomes" id="UP000245678"/>
    </source>
</evidence>
<evidence type="ECO:0000256" key="12">
    <source>
        <dbReference type="HAMAP-Rule" id="MF_01576"/>
    </source>
</evidence>
<evidence type="ECO:0000313" key="15">
    <source>
        <dbReference type="EMBL" id="PWK78908.1"/>
    </source>
</evidence>
<dbReference type="InterPro" id="IPR046346">
    <property type="entry name" value="Aminoacid_DH-like_N_sf"/>
</dbReference>
<evidence type="ECO:0000256" key="2">
    <source>
        <dbReference type="ARBA" id="ARBA00011738"/>
    </source>
</evidence>
<dbReference type="AlphaFoldDB" id="A0A316HE96"/>
<dbReference type="InterPro" id="IPR036291">
    <property type="entry name" value="NAD(P)-bd_dom_sf"/>
</dbReference>
<feature type="binding site" evidence="12">
    <location>
        <begin position="164"/>
        <end position="166"/>
    </location>
    <ligand>
        <name>NADP(+)</name>
        <dbReference type="ChEBI" id="CHEBI:58349"/>
    </ligand>
</feature>
<dbReference type="Pfam" id="PF00763">
    <property type="entry name" value="THF_DHG_CYH"/>
    <property type="match status" value="1"/>
</dbReference>
<comment type="catalytic activity">
    <reaction evidence="12">
        <text>(6R)-5,10-methenyltetrahydrofolate + H2O = (6R)-10-formyltetrahydrofolate + H(+)</text>
        <dbReference type="Rhea" id="RHEA:23700"/>
        <dbReference type="ChEBI" id="CHEBI:15377"/>
        <dbReference type="ChEBI" id="CHEBI:15378"/>
        <dbReference type="ChEBI" id="CHEBI:57455"/>
        <dbReference type="ChEBI" id="CHEBI:195366"/>
        <dbReference type="EC" id="3.5.4.9"/>
    </reaction>
</comment>
<dbReference type="InterPro" id="IPR020867">
    <property type="entry name" value="THF_DH/CycHdrlase_CS"/>
</dbReference>
<evidence type="ECO:0000256" key="10">
    <source>
        <dbReference type="ARBA" id="ARBA00023167"/>
    </source>
</evidence>
<sequence>MQLLDGKYVSEKLKVEIAEEAAKILEKTGRKPHLVAVLVGHDGGSETYVASKMKNCEKVGFKSSLVRYEDDVTEDELLTKVEELNADPDIDGIIVQLPLPKHIDPEKVTERIDHRKDVDGFHPVNLGRMQRNLPSFIPATPYGITLMLKEYGIETAGKHCVVVGRSNIVGSPMSILMARNTKPGNCTVTICHSRTPDIKKFTLDADILIVAIGKKNFITADMVKEGVVVVDVGMNRETSELTKSGFKLYGDVDFENVAPKSSWITPVPGGVGLMTIVGLLKNTLASANKEVYL</sequence>
<dbReference type="Gene3D" id="3.40.50.10860">
    <property type="entry name" value="Leucine Dehydrogenase, chain A, domain 1"/>
    <property type="match status" value="1"/>
</dbReference>
<gene>
    <name evidence="12" type="primary">folD</name>
    <name evidence="15" type="ORF">LX99_01361</name>
</gene>
<comment type="similarity">
    <text evidence="12">Belongs to the tetrahydrofolate dehydrogenase/cyclohydrolase family.</text>
</comment>
<dbReference type="Proteomes" id="UP000245678">
    <property type="component" value="Unassembled WGS sequence"/>
</dbReference>
<keyword evidence="16" id="KW-1185">Reference proteome</keyword>
<keyword evidence="4 12" id="KW-0028">Amino-acid biosynthesis</keyword>
<dbReference type="EC" id="3.5.4.9" evidence="12"/>
<dbReference type="PRINTS" id="PR00085">
    <property type="entry name" value="THFDHDRGNASE"/>
</dbReference>
<evidence type="ECO:0000259" key="14">
    <source>
        <dbReference type="Pfam" id="PF02882"/>
    </source>
</evidence>
<dbReference type="FunFam" id="3.40.50.720:FF:000189">
    <property type="entry name" value="Bifunctional protein FolD"/>
    <property type="match status" value="1"/>
</dbReference>
<keyword evidence="7 12" id="KW-0521">NADP</keyword>
<protein>
    <recommendedName>
        <fullName evidence="12">Bifunctional protein FolD</fullName>
    </recommendedName>
    <domain>
        <recommendedName>
            <fullName evidence="12">Methylenetetrahydrofolate dehydrogenase</fullName>
            <ecNumber evidence="12">1.5.1.5</ecNumber>
        </recommendedName>
    </domain>
    <domain>
        <recommendedName>
            <fullName evidence="12">Methenyltetrahydrofolate cyclohydrolase</fullName>
            <ecNumber evidence="12">3.5.4.9</ecNumber>
        </recommendedName>
    </domain>
</protein>